<dbReference type="Proteomes" id="UP001239111">
    <property type="component" value="Chromosome 2"/>
</dbReference>
<organism evidence="1 2">
    <name type="scientific">Eretmocerus hayati</name>
    <dbReference type="NCBI Taxonomy" id="131215"/>
    <lineage>
        <taxon>Eukaryota</taxon>
        <taxon>Metazoa</taxon>
        <taxon>Ecdysozoa</taxon>
        <taxon>Arthropoda</taxon>
        <taxon>Hexapoda</taxon>
        <taxon>Insecta</taxon>
        <taxon>Pterygota</taxon>
        <taxon>Neoptera</taxon>
        <taxon>Endopterygota</taxon>
        <taxon>Hymenoptera</taxon>
        <taxon>Apocrita</taxon>
        <taxon>Proctotrupomorpha</taxon>
        <taxon>Chalcidoidea</taxon>
        <taxon>Aphelinidae</taxon>
        <taxon>Aphelininae</taxon>
        <taxon>Eretmocerus</taxon>
    </lineage>
</organism>
<accession>A0ACC2NXL3</accession>
<dbReference type="EMBL" id="CM056742">
    <property type="protein sequence ID" value="KAJ8675953.1"/>
    <property type="molecule type" value="Genomic_DNA"/>
</dbReference>
<evidence type="ECO:0000313" key="1">
    <source>
        <dbReference type="EMBL" id="KAJ8675953.1"/>
    </source>
</evidence>
<sequence>MTFVFVIVSGEEETITDASWSLRMVFYGRKASITSFPYFVAVESRWVGQIGGGSIISQRFVITAAHVFDPLRSARNYLIRAGSDLPNKGGSKHSLEYFEIHPKYVSDDGAGGTINDIALARVETPFKFDNTRKPIPLYNFTEKIKTGTPATVVGLGYTEKGLPNQLRSTTVFIADKAKCHKAWTQVGSVSIPKNSLCAGDGNSKRDTCNGDSGGPLVVNGSLVGITSFGFARIDKFTGEIECGHPKFPGVYTEVSKFHSWIKKHLEPSDEE</sequence>
<gene>
    <name evidence="1" type="ORF">QAD02_011739</name>
</gene>
<comment type="caution">
    <text evidence="1">The sequence shown here is derived from an EMBL/GenBank/DDBJ whole genome shotgun (WGS) entry which is preliminary data.</text>
</comment>
<keyword evidence="2" id="KW-1185">Reference proteome</keyword>
<proteinExistence type="predicted"/>
<name>A0ACC2NXL3_9HYME</name>
<evidence type="ECO:0000313" key="2">
    <source>
        <dbReference type="Proteomes" id="UP001239111"/>
    </source>
</evidence>
<protein>
    <submittedName>
        <fullName evidence="1">Uncharacterized protein</fullName>
    </submittedName>
</protein>
<reference evidence="1" key="1">
    <citation type="submission" date="2023-04" db="EMBL/GenBank/DDBJ databases">
        <title>A chromosome-level genome assembly of the parasitoid wasp Eretmocerus hayati.</title>
        <authorList>
            <person name="Zhong Y."/>
            <person name="Liu S."/>
            <person name="Liu Y."/>
        </authorList>
    </citation>
    <scope>NUCLEOTIDE SEQUENCE</scope>
    <source>
        <strain evidence="1">ZJU_SS_LIU_2023</strain>
    </source>
</reference>